<sequence>MQIILVVTNTRGKNLAFLSDSLKTLSLQETIDKVKMDAPDDLLVVNGKYGEYLRGVPNRSEKDNLDRKAVTAADIMAYANRTRHFNSTDAISLYTAQYIASIIDSGQPFIETVDGDKASVSAVRDIIISNSEIILKAAQEYDIDHFLLGAILIDEIVRMSPFEEIRDKFLLQLLGRNVSVGLAQVKLETANGLIKNGLYNPNPDDKNLPFAGNLRKADRKHLYKYVAQPKHNIHFAAARIRGLIKEWSKYIDISDMPEILGTLYHRSYVAPHARPKPNKRGMQVAEGFYKFSKKWLKS</sequence>
<dbReference type="EMBL" id="PFBD01000017">
    <property type="protein sequence ID" value="PIR87174.1"/>
    <property type="molecule type" value="Genomic_DNA"/>
</dbReference>
<dbReference type="AlphaFoldDB" id="A0A2H0UL85"/>
<organism evidence="1 2">
    <name type="scientific">Candidatus Harrisonbacteria bacterium CG10_big_fil_rev_8_21_14_0_10_49_15</name>
    <dbReference type="NCBI Taxonomy" id="1974587"/>
    <lineage>
        <taxon>Bacteria</taxon>
        <taxon>Candidatus Harrisoniibacteriota</taxon>
    </lineage>
</organism>
<evidence type="ECO:0000313" key="2">
    <source>
        <dbReference type="Proteomes" id="UP000229526"/>
    </source>
</evidence>
<reference evidence="2" key="1">
    <citation type="submission" date="2017-09" db="EMBL/GenBank/DDBJ databases">
        <title>Depth-based differentiation of microbial function through sediment-hosted aquifers and enrichment of novel symbionts in the deep terrestrial subsurface.</title>
        <authorList>
            <person name="Probst A.J."/>
            <person name="Ladd B."/>
            <person name="Jarett J.K."/>
            <person name="Geller-Mcgrath D.E."/>
            <person name="Sieber C.M.K."/>
            <person name="Emerson J.B."/>
            <person name="Anantharaman K."/>
            <person name="Thomas B.C."/>
            <person name="Malmstrom R."/>
            <person name="Stieglmeier M."/>
            <person name="Klingl A."/>
            <person name="Woyke T."/>
            <person name="Ryan C.M."/>
            <person name="Banfield J.F."/>
        </authorList>
    </citation>
    <scope>NUCLEOTIDE SEQUENCE [LARGE SCALE GENOMIC DNA]</scope>
</reference>
<gene>
    <name evidence="1" type="ORF">COU11_01705</name>
</gene>
<name>A0A2H0UL85_9BACT</name>
<evidence type="ECO:0000313" key="1">
    <source>
        <dbReference type="EMBL" id="PIR87174.1"/>
    </source>
</evidence>
<comment type="caution">
    <text evidence="1">The sequence shown here is derived from an EMBL/GenBank/DDBJ whole genome shotgun (WGS) entry which is preliminary data.</text>
</comment>
<proteinExistence type="predicted"/>
<protein>
    <submittedName>
        <fullName evidence="1">Uncharacterized protein</fullName>
    </submittedName>
</protein>
<accession>A0A2H0UL85</accession>
<dbReference type="Proteomes" id="UP000229526">
    <property type="component" value="Unassembled WGS sequence"/>
</dbReference>